<dbReference type="KEGG" id="cphy:B5808_11985"/>
<gene>
    <name evidence="1" type="ORF">B5808_11985</name>
</gene>
<evidence type="ECO:0000313" key="2">
    <source>
        <dbReference type="Proteomes" id="UP000192775"/>
    </source>
</evidence>
<name>A0A1X9LKZ8_9MICO</name>
<keyword evidence="2" id="KW-1185">Reference proteome</keyword>
<accession>A0A1X9LKZ8</accession>
<evidence type="ECO:0000313" key="1">
    <source>
        <dbReference type="EMBL" id="ARJ05864.1"/>
    </source>
</evidence>
<reference evidence="1 2" key="1">
    <citation type="submission" date="2017-04" db="EMBL/GenBank/DDBJ databases">
        <authorList>
            <person name="Afonso C.L."/>
            <person name="Miller P.J."/>
            <person name="Scott M.A."/>
            <person name="Spackman E."/>
            <person name="Goraichik I."/>
            <person name="Dimitrov K.M."/>
            <person name="Suarez D.L."/>
            <person name="Swayne D.E."/>
        </authorList>
    </citation>
    <scope>NUCLEOTIDE SEQUENCE [LARGE SCALE GENOMIC DNA]</scope>
    <source>
        <strain evidence="2">XA(T)</strain>
    </source>
</reference>
<dbReference type="STRING" id="1619308.B5808_11985"/>
<sequence length="104" mass="9914">MALRSLVVTLVVASGYAVAGVSIGELAVSVGSAPALALAAAAVLAGAALLVAVRVVARSGDRPMTAPGAVARCAPVEPRVSAGASRPHVLPSPRAPAGVSPATA</sequence>
<organism evidence="1 2">
    <name type="scientific">Cnuibacter physcomitrellae</name>
    <dbReference type="NCBI Taxonomy" id="1619308"/>
    <lineage>
        <taxon>Bacteria</taxon>
        <taxon>Bacillati</taxon>
        <taxon>Actinomycetota</taxon>
        <taxon>Actinomycetes</taxon>
        <taxon>Micrococcales</taxon>
        <taxon>Microbacteriaceae</taxon>
        <taxon>Cnuibacter</taxon>
    </lineage>
</organism>
<dbReference type="EMBL" id="CP020715">
    <property type="protein sequence ID" value="ARJ05864.1"/>
    <property type="molecule type" value="Genomic_DNA"/>
</dbReference>
<proteinExistence type="predicted"/>
<dbReference type="AlphaFoldDB" id="A0A1X9LKZ8"/>
<protein>
    <submittedName>
        <fullName evidence="1">Uncharacterized protein</fullName>
    </submittedName>
</protein>
<dbReference type="Proteomes" id="UP000192775">
    <property type="component" value="Chromosome"/>
</dbReference>